<accession>A0A1R3KJX4</accession>
<organism evidence="1 2">
    <name type="scientific">Corchorus olitorius</name>
    <dbReference type="NCBI Taxonomy" id="93759"/>
    <lineage>
        <taxon>Eukaryota</taxon>
        <taxon>Viridiplantae</taxon>
        <taxon>Streptophyta</taxon>
        <taxon>Embryophyta</taxon>
        <taxon>Tracheophyta</taxon>
        <taxon>Spermatophyta</taxon>
        <taxon>Magnoliopsida</taxon>
        <taxon>eudicotyledons</taxon>
        <taxon>Gunneridae</taxon>
        <taxon>Pentapetalae</taxon>
        <taxon>rosids</taxon>
        <taxon>malvids</taxon>
        <taxon>Malvales</taxon>
        <taxon>Malvaceae</taxon>
        <taxon>Grewioideae</taxon>
        <taxon>Apeibeae</taxon>
        <taxon>Corchorus</taxon>
    </lineage>
</organism>
<dbReference type="PANTHER" id="PTHR36015">
    <property type="entry name" value="HOLLIDAY JUNCTION RESOLVASE MOC1, CHLOROPLASTIC-RELATED"/>
    <property type="match status" value="1"/>
</dbReference>
<proteinExistence type="predicted"/>
<evidence type="ECO:0000313" key="1">
    <source>
        <dbReference type="EMBL" id="OMP07387.1"/>
    </source>
</evidence>
<comment type="caution">
    <text evidence="1">The sequence shown here is derived from an EMBL/GenBank/DDBJ whole genome shotgun (WGS) entry which is preliminary data.</text>
</comment>
<reference evidence="2" key="1">
    <citation type="submission" date="2013-09" db="EMBL/GenBank/DDBJ databases">
        <title>Corchorus olitorius genome sequencing.</title>
        <authorList>
            <person name="Alam M."/>
            <person name="Haque M.S."/>
            <person name="Islam M.S."/>
            <person name="Emdad E.M."/>
            <person name="Islam M.M."/>
            <person name="Ahmed B."/>
            <person name="Halim A."/>
            <person name="Hossen Q.M.M."/>
            <person name="Hossain M.Z."/>
            <person name="Ahmed R."/>
            <person name="Khan M.M."/>
            <person name="Islam R."/>
            <person name="Rashid M.M."/>
            <person name="Khan S.A."/>
            <person name="Rahman M.S."/>
            <person name="Alam M."/>
            <person name="Yahiya A.S."/>
            <person name="Khan M.S."/>
            <person name="Azam M.S."/>
            <person name="Haque T."/>
            <person name="Lashkar M.Z.H."/>
            <person name="Akhand A.I."/>
            <person name="Morshed G."/>
            <person name="Roy S."/>
            <person name="Uddin K.S."/>
            <person name="Rabeya T."/>
            <person name="Hossain A.S."/>
            <person name="Chowdhury A."/>
            <person name="Snigdha A.R."/>
            <person name="Mortoza M.S."/>
            <person name="Matin S.A."/>
            <person name="Hoque S.M.E."/>
            <person name="Islam M.K."/>
            <person name="Roy D.K."/>
            <person name="Haider R."/>
            <person name="Moosa M.M."/>
            <person name="Elias S.M."/>
            <person name="Hasan A.M."/>
            <person name="Jahan S."/>
            <person name="Shafiuddin M."/>
            <person name="Mahmood N."/>
            <person name="Shommy N.S."/>
        </authorList>
    </citation>
    <scope>NUCLEOTIDE SEQUENCE [LARGE SCALE GENOMIC DNA]</scope>
    <source>
        <strain evidence="2">cv. O-4</strain>
    </source>
</reference>
<dbReference type="Proteomes" id="UP000187203">
    <property type="component" value="Unassembled WGS sequence"/>
</dbReference>
<dbReference type="PANTHER" id="PTHR36015:SF6">
    <property type="entry name" value="HOLLIDAY JUNCTION RESOLVASE MOC1, CHLOROPLASTIC-RELATED"/>
    <property type="match status" value="1"/>
</dbReference>
<dbReference type="InterPro" id="IPR045290">
    <property type="entry name" value="MOC1-like"/>
</dbReference>
<dbReference type="OrthoDB" id="1910737at2759"/>
<dbReference type="STRING" id="93759.A0A1R3KJX4"/>
<evidence type="ECO:0000313" key="2">
    <source>
        <dbReference type="Proteomes" id="UP000187203"/>
    </source>
</evidence>
<keyword evidence="2" id="KW-1185">Reference proteome</keyword>
<dbReference type="EMBL" id="AWUE01013261">
    <property type="protein sequence ID" value="OMP07387.1"/>
    <property type="molecule type" value="Genomic_DNA"/>
</dbReference>
<dbReference type="CDD" id="cd22992">
    <property type="entry name" value="MOC1"/>
    <property type="match status" value="1"/>
</dbReference>
<sequence>MNSLSSKLKPLLSSSSSSRAIVHFSSFSVSLTPSAPKRRVRARNSVRLSADVAAALKEGWLDSLSCPLPEIQDDPTQTNADINWVIGVDPDLSGALALLKTDPSSGCSAQVFDSPHLPVRVGNRVRKRLDTRSIVQLVRSLDAPLVSSPLWKKEFELTGAGSTKDDSRRIASTLFPSLSDQLKRKKDHGRAEALLIAAYGKGLRMKVDPSLVMEKLVS</sequence>
<gene>
    <name evidence="1" type="ORF">COLO4_07383</name>
</gene>
<dbReference type="GO" id="GO:0008821">
    <property type="term" value="F:crossover junction DNA endonuclease activity"/>
    <property type="evidence" value="ECO:0007669"/>
    <property type="project" value="InterPro"/>
</dbReference>
<dbReference type="AlphaFoldDB" id="A0A1R3KJX4"/>
<protein>
    <submittedName>
        <fullName evidence="1">Uncharacterized protein</fullName>
    </submittedName>
</protein>
<name>A0A1R3KJX4_9ROSI</name>